<reference evidence="1" key="1">
    <citation type="submission" date="2020-08" db="EMBL/GenBank/DDBJ databases">
        <title>Multicomponent nature underlies the extraordinary mechanical properties of spider dragline silk.</title>
        <authorList>
            <person name="Kono N."/>
            <person name="Nakamura H."/>
            <person name="Mori M."/>
            <person name="Yoshida Y."/>
            <person name="Ohtoshi R."/>
            <person name="Malay A.D."/>
            <person name="Moran D.A.P."/>
            <person name="Tomita M."/>
            <person name="Numata K."/>
            <person name="Arakawa K."/>
        </authorList>
    </citation>
    <scope>NUCLEOTIDE SEQUENCE</scope>
</reference>
<organism evidence="1 2">
    <name type="scientific">Nephila pilipes</name>
    <name type="common">Giant wood spider</name>
    <name type="synonym">Nephila maculata</name>
    <dbReference type="NCBI Taxonomy" id="299642"/>
    <lineage>
        <taxon>Eukaryota</taxon>
        <taxon>Metazoa</taxon>
        <taxon>Ecdysozoa</taxon>
        <taxon>Arthropoda</taxon>
        <taxon>Chelicerata</taxon>
        <taxon>Arachnida</taxon>
        <taxon>Araneae</taxon>
        <taxon>Araneomorphae</taxon>
        <taxon>Entelegynae</taxon>
        <taxon>Araneoidea</taxon>
        <taxon>Nephilidae</taxon>
        <taxon>Nephila</taxon>
    </lineage>
</organism>
<sequence length="128" mass="14518">MNYCQRYQCSSCKSQARVCNNIHIALIVIGEIKEDMIRRLVKNVYLEKLNPAIEAAKKPISEELFDHKSRLFVTVKKRDCQLLVYSGAHVSIIPATRDKDEVSGYKLYAVNGSEIPTNGIKMQTLDLS</sequence>
<dbReference type="Proteomes" id="UP000887013">
    <property type="component" value="Unassembled WGS sequence"/>
</dbReference>
<evidence type="ECO:0000313" key="2">
    <source>
        <dbReference type="Proteomes" id="UP000887013"/>
    </source>
</evidence>
<accession>A0A8X6TZC9</accession>
<comment type="caution">
    <text evidence="1">The sequence shown here is derived from an EMBL/GenBank/DDBJ whole genome shotgun (WGS) entry which is preliminary data.</text>
</comment>
<dbReference type="OrthoDB" id="6765241at2759"/>
<name>A0A8X6TZC9_NEPPI</name>
<proteinExistence type="predicted"/>
<dbReference type="EMBL" id="BMAW01070556">
    <property type="protein sequence ID" value="GFT73889.1"/>
    <property type="molecule type" value="Genomic_DNA"/>
</dbReference>
<protein>
    <submittedName>
        <fullName evidence="1">Uncharacterized protein</fullName>
    </submittedName>
</protein>
<evidence type="ECO:0000313" key="1">
    <source>
        <dbReference type="EMBL" id="GFT73889.1"/>
    </source>
</evidence>
<dbReference type="AlphaFoldDB" id="A0A8X6TZC9"/>
<keyword evidence="2" id="KW-1185">Reference proteome</keyword>
<gene>
    <name evidence="1" type="ORF">NPIL_46721</name>
</gene>